<evidence type="ECO:0000313" key="5">
    <source>
        <dbReference type="Proteomes" id="UP000683575"/>
    </source>
</evidence>
<feature type="signal peptide" evidence="3">
    <location>
        <begin position="1"/>
        <end position="27"/>
    </location>
</feature>
<keyword evidence="5" id="KW-1185">Reference proteome</keyword>
<evidence type="ECO:0000256" key="1">
    <source>
        <dbReference type="SAM" id="MobiDB-lite"/>
    </source>
</evidence>
<sequence>MRSRLARVGAAALTTALVGLVAAPASAATVVARASATGVVLTAGGQPAGSGTYEVTHDGTRQTSTGSNRPAVSALTGQSLVSAGVLAQDATTRLEGRAGRSAACAGLAGDGATVAAVGDGDCLSPGSNLSLSAGSLDLSGLRIVDSTVLAGLDQQVQDALEPALAPVVSALQNGLQTGLGQLGNPGVFLDLGAVQSSCQAGPGTAAADASLAGVAAYAQVAGRRVDLLSLPVHPAPNTHVATDLGAVATAVEDALRSQLGTALDGSLGPLGAAVDRAAVLDNVLANISSQLGPLQENLVSGTLNKQSRPSADAVDVTALDLDVLPAAAQFGMQALSLQVGRSTCGPGGQIAPAVVEQQPAPPRAVPRARVLPTRVTAGLAGDDSSFDRGQLLLAVGALLTVAVGAGALDLRRQLRRER</sequence>
<dbReference type="Proteomes" id="UP000683575">
    <property type="component" value="Chromosome"/>
</dbReference>
<keyword evidence="3" id="KW-0732">Signal</keyword>
<evidence type="ECO:0000313" key="4">
    <source>
        <dbReference type="EMBL" id="QWZ06750.1"/>
    </source>
</evidence>
<accession>A0A975SWH7</accession>
<keyword evidence="2" id="KW-1133">Transmembrane helix</keyword>
<evidence type="ECO:0000256" key="2">
    <source>
        <dbReference type="SAM" id="Phobius"/>
    </source>
</evidence>
<dbReference type="EMBL" id="CP077062">
    <property type="protein sequence ID" value="QWZ06750.1"/>
    <property type="molecule type" value="Genomic_DNA"/>
</dbReference>
<keyword evidence="2" id="KW-0812">Transmembrane</keyword>
<evidence type="ECO:0008006" key="6">
    <source>
        <dbReference type="Google" id="ProtNLM"/>
    </source>
</evidence>
<organism evidence="4 5">
    <name type="scientific">Nocardioides panacis</name>
    <dbReference type="NCBI Taxonomy" id="2849501"/>
    <lineage>
        <taxon>Bacteria</taxon>
        <taxon>Bacillati</taxon>
        <taxon>Actinomycetota</taxon>
        <taxon>Actinomycetes</taxon>
        <taxon>Propionibacteriales</taxon>
        <taxon>Nocardioidaceae</taxon>
        <taxon>Nocardioides</taxon>
    </lineage>
</organism>
<feature type="chain" id="PRO_5037859789" description="Choice-of-anchor G family protein" evidence="3">
    <location>
        <begin position="28"/>
        <end position="418"/>
    </location>
</feature>
<gene>
    <name evidence="4" type="ORF">KRR39_14520</name>
</gene>
<dbReference type="RefSeq" id="WP_216937924.1">
    <property type="nucleotide sequence ID" value="NZ_CP077062.1"/>
</dbReference>
<dbReference type="KEGG" id="nps:KRR39_14520"/>
<proteinExistence type="predicted"/>
<evidence type="ECO:0000256" key="3">
    <source>
        <dbReference type="SAM" id="SignalP"/>
    </source>
</evidence>
<dbReference type="AlphaFoldDB" id="A0A975SWH7"/>
<feature type="region of interest" description="Disordered" evidence="1">
    <location>
        <begin position="47"/>
        <end position="70"/>
    </location>
</feature>
<protein>
    <recommendedName>
        <fullName evidence="6">Choice-of-anchor G family protein</fullName>
    </recommendedName>
</protein>
<reference evidence="4" key="1">
    <citation type="submission" date="2021-06" db="EMBL/GenBank/DDBJ databases">
        <title>Complete genome sequence of Nocardioides sp. G188.</title>
        <authorList>
            <person name="Im W.-T."/>
        </authorList>
    </citation>
    <scope>NUCLEOTIDE SEQUENCE</scope>
    <source>
        <strain evidence="4">G188</strain>
    </source>
</reference>
<name>A0A975SWH7_9ACTN</name>
<feature type="transmembrane region" description="Helical" evidence="2">
    <location>
        <begin position="391"/>
        <end position="410"/>
    </location>
</feature>
<keyword evidence="2" id="KW-0472">Membrane</keyword>
<feature type="compositionally biased region" description="Polar residues" evidence="1">
    <location>
        <begin position="61"/>
        <end position="70"/>
    </location>
</feature>